<dbReference type="Proteomes" id="UP001432027">
    <property type="component" value="Unassembled WGS sequence"/>
</dbReference>
<comment type="caution">
    <text evidence="1">The sequence shown here is derived from an EMBL/GenBank/DDBJ whole genome shotgun (WGS) entry which is preliminary data.</text>
</comment>
<dbReference type="EMBL" id="BTSX01000001">
    <property type="protein sequence ID" value="GMS81227.1"/>
    <property type="molecule type" value="Genomic_DNA"/>
</dbReference>
<organism evidence="1 2">
    <name type="scientific">Pristionchus entomophagus</name>
    <dbReference type="NCBI Taxonomy" id="358040"/>
    <lineage>
        <taxon>Eukaryota</taxon>
        <taxon>Metazoa</taxon>
        <taxon>Ecdysozoa</taxon>
        <taxon>Nematoda</taxon>
        <taxon>Chromadorea</taxon>
        <taxon>Rhabditida</taxon>
        <taxon>Rhabditina</taxon>
        <taxon>Diplogasteromorpha</taxon>
        <taxon>Diplogasteroidea</taxon>
        <taxon>Neodiplogasteridae</taxon>
        <taxon>Pristionchus</taxon>
    </lineage>
</organism>
<dbReference type="AlphaFoldDB" id="A0AAV5SF46"/>
<protein>
    <recommendedName>
        <fullName evidence="3">SAM-dependent methyltransferase</fullName>
    </recommendedName>
</protein>
<evidence type="ECO:0000313" key="1">
    <source>
        <dbReference type="EMBL" id="GMS81227.1"/>
    </source>
</evidence>
<accession>A0AAV5SF46</accession>
<evidence type="ECO:0008006" key="3">
    <source>
        <dbReference type="Google" id="ProtNLM"/>
    </source>
</evidence>
<evidence type="ECO:0000313" key="2">
    <source>
        <dbReference type="Proteomes" id="UP001432027"/>
    </source>
</evidence>
<sequence>GWSYLCRERYHHSFHHHGALLCPSAPPRSDDADRNPGRVRSLDRGEYLRRRGLAVRSGLHMLQDVGWVNGLLSVHTRELLRRLGYLLPGRILMWCKGTVREDSVA</sequence>
<gene>
    <name evidence="1" type="ORF">PENTCL1PPCAC_3402</name>
</gene>
<feature type="non-terminal residue" evidence="1">
    <location>
        <position position="1"/>
    </location>
</feature>
<proteinExistence type="predicted"/>
<reference evidence="1" key="1">
    <citation type="submission" date="2023-10" db="EMBL/GenBank/DDBJ databases">
        <title>Genome assembly of Pristionchus species.</title>
        <authorList>
            <person name="Yoshida K."/>
            <person name="Sommer R.J."/>
        </authorList>
    </citation>
    <scope>NUCLEOTIDE SEQUENCE</scope>
    <source>
        <strain evidence="1">RS0144</strain>
    </source>
</reference>
<keyword evidence="2" id="KW-1185">Reference proteome</keyword>
<name>A0AAV5SF46_9BILA</name>